<accession>A0ABN9DM87</accession>
<keyword evidence="6" id="KW-1185">Reference proteome</keyword>
<evidence type="ECO:0000256" key="2">
    <source>
        <dbReference type="ARBA" id="ARBA00022737"/>
    </source>
</evidence>
<keyword evidence="2" id="KW-0677">Repeat</keyword>
<feature type="domain" description="Calx-beta" evidence="4">
    <location>
        <begin position="123"/>
        <end position="200"/>
    </location>
</feature>
<dbReference type="InterPro" id="IPR038081">
    <property type="entry name" value="CalX-like_sf"/>
</dbReference>
<gene>
    <name evidence="5" type="ORF">SPARVUS_LOCUS7457055</name>
</gene>
<keyword evidence="3" id="KW-0106">Calcium</keyword>
<name>A0ABN9DM87_9NEOB</name>
<feature type="domain" description="Calx-beta" evidence="4">
    <location>
        <begin position="2"/>
        <end position="62"/>
    </location>
</feature>
<dbReference type="InterPro" id="IPR003644">
    <property type="entry name" value="Calx_beta"/>
</dbReference>
<dbReference type="PANTHER" id="PTHR46682">
    <property type="entry name" value="ADHESION G-PROTEIN COUPLED RECEPTOR V1"/>
    <property type="match status" value="1"/>
</dbReference>
<comment type="caution">
    <text evidence="5">The sequence shown here is derived from an EMBL/GenBank/DDBJ whole genome shotgun (WGS) entry which is preliminary data.</text>
</comment>
<evidence type="ECO:0000256" key="1">
    <source>
        <dbReference type="ARBA" id="ARBA00022729"/>
    </source>
</evidence>
<reference evidence="5" key="1">
    <citation type="submission" date="2023-05" db="EMBL/GenBank/DDBJ databases">
        <authorList>
            <person name="Stuckert A."/>
        </authorList>
    </citation>
    <scope>NUCLEOTIDE SEQUENCE</scope>
</reference>
<dbReference type="Gene3D" id="2.60.40.2030">
    <property type="match status" value="2"/>
</dbReference>
<dbReference type="InterPro" id="IPR026919">
    <property type="entry name" value="ADGRV1"/>
</dbReference>
<keyword evidence="1" id="KW-0732">Signal</keyword>
<evidence type="ECO:0000313" key="5">
    <source>
        <dbReference type="EMBL" id="CAI9572523.1"/>
    </source>
</evidence>
<evidence type="ECO:0000256" key="3">
    <source>
        <dbReference type="ARBA" id="ARBA00022837"/>
    </source>
</evidence>
<sequence length="254" mass="27765">MVTFSEGQTLTTITVTVLADSVAEMAETVMVILTKATTMNIKDPNKGAILDPSRSKALLTILPNDSPHGIIGWNVNSSSVKVTEPEGNSTIITLQVTREQGLVGDIAVYLQPLQNISLPPVNRATENEDYAIKDRIIIIRENSMFAQVKLIILPDNIPELNEGFLLNITDVQFVNTSVSSGSPMLKRPGEEICEITILENDDPRGVFQFNVTKTVNGAVLAYEVPPPQNVLRLPVVRQAGNFGIITVYWEALPI</sequence>
<proteinExistence type="predicted"/>
<dbReference type="Pfam" id="PF03160">
    <property type="entry name" value="Calx-beta"/>
    <property type="match status" value="2"/>
</dbReference>
<dbReference type="SUPFAM" id="SSF141072">
    <property type="entry name" value="CalX-like"/>
    <property type="match status" value="2"/>
</dbReference>
<evidence type="ECO:0000313" key="6">
    <source>
        <dbReference type="Proteomes" id="UP001162483"/>
    </source>
</evidence>
<dbReference type="PANTHER" id="PTHR46682:SF1">
    <property type="entry name" value="ADHESION G-PROTEIN COUPLED RECEPTOR V1"/>
    <property type="match status" value="1"/>
</dbReference>
<dbReference type="EMBL" id="CATNWA010014499">
    <property type="protein sequence ID" value="CAI9572523.1"/>
    <property type="molecule type" value="Genomic_DNA"/>
</dbReference>
<evidence type="ECO:0000259" key="4">
    <source>
        <dbReference type="Pfam" id="PF03160"/>
    </source>
</evidence>
<protein>
    <recommendedName>
        <fullName evidence="4">Calx-beta domain-containing protein</fullName>
    </recommendedName>
</protein>
<organism evidence="5 6">
    <name type="scientific">Staurois parvus</name>
    <dbReference type="NCBI Taxonomy" id="386267"/>
    <lineage>
        <taxon>Eukaryota</taxon>
        <taxon>Metazoa</taxon>
        <taxon>Chordata</taxon>
        <taxon>Craniata</taxon>
        <taxon>Vertebrata</taxon>
        <taxon>Euteleostomi</taxon>
        <taxon>Amphibia</taxon>
        <taxon>Batrachia</taxon>
        <taxon>Anura</taxon>
        <taxon>Neobatrachia</taxon>
        <taxon>Ranoidea</taxon>
        <taxon>Ranidae</taxon>
        <taxon>Staurois</taxon>
    </lineage>
</organism>
<feature type="non-terminal residue" evidence="5">
    <location>
        <position position="254"/>
    </location>
</feature>
<dbReference type="Proteomes" id="UP001162483">
    <property type="component" value="Unassembled WGS sequence"/>
</dbReference>